<dbReference type="InterPro" id="IPR000524">
    <property type="entry name" value="Tscrpt_reg_HTH_GntR"/>
</dbReference>
<dbReference type="CDD" id="cd07377">
    <property type="entry name" value="WHTH_GntR"/>
    <property type="match status" value="1"/>
</dbReference>
<dbReference type="KEGG" id="halc:EY643_09580"/>
<dbReference type="SUPFAM" id="SSF53383">
    <property type="entry name" value="PLP-dependent transferases"/>
    <property type="match status" value="1"/>
</dbReference>
<evidence type="ECO:0000313" key="8">
    <source>
        <dbReference type="Proteomes" id="UP000326287"/>
    </source>
</evidence>
<keyword evidence="7" id="KW-0032">Aminotransferase</keyword>
<dbReference type="Proteomes" id="UP000326287">
    <property type="component" value="Chromosome"/>
</dbReference>
<accession>A0A5P9NJ87</accession>
<keyword evidence="4" id="KW-0238">DNA-binding</keyword>
<dbReference type="InterPro" id="IPR036390">
    <property type="entry name" value="WH_DNA-bd_sf"/>
</dbReference>
<dbReference type="InterPro" id="IPR015421">
    <property type="entry name" value="PyrdxlP-dep_Trfase_major"/>
</dbReference>
<dbReference type="EMBL" id="CP036422">
    <property type="protein sequence ID" value="QFU75891.1"/>
    <property type="molecule type" value="Genomic_DNA"/>
</dbReference>
<dbReference type="AlphaFoldDB" id="A0A5P9NJ87"/>
<dbReference type="SUPFAM" id="SSF46785">
    <property type="entry name" value="Winged helix' DNA-binding domain"/>
    <property type="match status" value="1"/>
</dbReference>
<feature type="domain" description="HTH gntR-type" evidence="6">
    <location>
        <begin position="15"/>
        <end position="83"/>
    </location>
</feature>
<keyword evidence="2" id="KW-0663">Pyridoxal phosphate</keyword>
<dbReference type="GO" id="GO:0008483">
    <property type="term" value="F:transaminase activity"/>
    <property type="evidence" value="ECO:0007669"/>
    <property type="project" value="UniProtKB-KW"/>
</dbReference>
<name>A0A5P9NJ87_9GAMM</name>
<dbReference type="InterPro" id="IPR051446">
    <property type="entry name" value="HTH_trans_reg/aminotransferase"/>
</dbReference>
<comment type="similarity">
    <text evidence="1">In the C-terminal section; belongs to the class-I pyridoxal-phosphate-dependent aminotransferase family.</text>
</comment>
<keyword evidence="3" id="KW-0805">Transcription regulation</keyword>
<dbReference type="InterPro" id="IPR036388">
    <property type="entry name" value="WH-like_DNA-bd_sf"/>
</dbReference>
<evidence type="ECO:0000256" key="4">
    <source>
        <dbReference type="ARBA" id="ARBA00023125"/>
    </source>
</evidence>
<evidence type="ECO:0000256" key="3">
    <source>
        <dbReference type="ARBA" id="ARBA00023015"/>
    </source>
</evidence>
<dbReference type="GO" id="GO:0003700">
    <property type="term" value="F:DNA-binding transcription factor activity"/>
    <property type="evidence" value="ECO:0007669"/>
    <property type="project" value="InterPro"/>
</dbReference>
<dbReference type="Gene3D" id="1.10.10.10">
    <property type="entry name" value="Winged helix-like DNA-binding domain superfamily/Winged helix DNA-binding domain"/>
    <property type="match status" value="1"/>
</dbReference>
<dbReference type="GO" id="GO:0003677">
    <property type="term" value="F:DNA binding"/>
    <property type="evidence" value="ECO:0007669"/>
    <property type="project" value="UniProtKB-KW"/>
</dbReference>
<dbReference type="PANTHER" id="PTHR46577:SF1">
    <property type="entry name" value="HTH-TYPE TRANSCRIPTIONAL REGULATORY PROTEIN GABR"/>
    <property type="match status" value="1"/>
</dbReference>
<dbReference type="OrthoDB" id="9808770at2"/>
<evidence type="ECO:0000256" key="1">
    <source>
        <dbReference type="ARBA" id="ARBA00005384"/>
    </source>
</evidence>
<proteinExistence type="inferred from homology"/>
<dbReference type="PRINTS" id="PR00035">
    <property type="entry name" value="HTHGNTR"/>
</dbReference>
<evidence type="ECO:0000259" key="6">
    <source>
        <dbReference type="PROSITE" id="PS50949"/>
    </source>
</evidence>
<sequence>MQIAELKGIALNSEEALQRQLYRYISGRVSEGIWREGLRLPASRKIASELGISRNTVTAALGQLCAEGYLSSRPGSGIYVGAGFDRAHPDAVHWDKSCELPELSAYGLSLAREAQAGGDKQLPFTLGVPDLKAFPLRAWNRLQRQQQNRRRLLGYDGYQGFEPLREALAGYLRVSRQVRCSASQIIITQGAQQAISLCAQVLLDRGEEVLVENPGYSGARRALQALDAKLTAVNVDAGGLTSSALPAQTNAKLMYVTPSHHYPLGGIMSAPERLRLLDWAARTGTWLIEDDYDSEFHFHGHPIAALQGMSSQSPVLYMGSFSKTLFPALRIGYLVLPTPLVAPFLNAKQHMDGESPLLQQATVAQFIEEGHFQRHLRQMRVLYREKWLHLSALIESRLAGLAQPVAESAGMHLVLRIPGVDDVELTREFVAAGFGGTPLSSYYIGGEKPRGIALGFANSDAAQRAAGIECLRSLIKDQQRR</sequence>
<evidence type="ECO:0000256" key="5">
    <source>
        <dbReference type="ARBA" id="ARBA00023163"/>
    </source>
</evidence>
<dbReference type="Pfam" id="PF00392">
    <property type="entry name" value="GntR"/>
    <property type="match status" value="1"/>
</dbReference>
<gene>
    <name evidence="7" type="ORF">EY643_09580</name>
</gene>
<dbReference type="CDD" id="cd00609">
    <property type="entry name" value="AAT_like"/>
    <property type="match status" value="1"/>
</dbReference>
<evidence type="ECO:0000256" key="2">
    <source>
        <dbReference type="ARBA" id="ARBA00022898"/>
    </source>
</evidence>
<keyword evidence="7" id="KW-0808">Transferase</keyword>
<organism evidence="7 8">
    <name type="scientific">Halioglobus maricola</name>
    <dbReference type="NCBI Taxonomy" id="2601894"/>
    <lineage>
        <taxon>Bacteria</taxon>
        <taxon>Pseudomonadati</taxon>
        <taxon>Pseudomonadota</taxon>
        <taxon>Gammaproteobacteria</taxon>
        <taxon>Cellvibrionales</taxon>
        <taxon>Halieaceae</taxon>
        <taxon>Halioglobus</taxon>
    </lineage>
</organism>
<evidence type="ECO:0000313" key="7">
    <source>
        <dbReference type="EMBL" id="QFU75891.1"/>
    </source>
</evidence>
<dbReference type="GO" id="GO:0030170">
    <property type="term" value="F:pyridoxal phosphate binding"/>
    <property type="evidence" value="ECO:0007669"/>
    <property type="project" value="InterPro"/>
</dbReference>
<dbReference type="InterPro" id="IPR004839">
    <property type="entry name" value="Aminotransferase_I/II_large"/>
</dbReference>
<keyword evidence="5" id="KW-0804">Transcription</keyword>
<dbReference type="PANTHER" id="PTHR46577">
    <property type="entry name" value="HTH-TYPE TRANSCRIPTIONAL REGULATORY PROTEIN GABR"/>
    <property type="match status" value="1"/>
</dbReference>
<dbReference type="PROSITE" id="PS50949">
    <property type="entry name" value="HTH_GNTR"/>
    <property type="match status" value="1"/>
</dbReference>
<protein>
    <submittedName>
        <fullName evidence="7">PLP-dependent aminotransferase family protein</fullName>
    </submittedName>
</protein>
<reference evidence="7 8" key="1">
    <citation type="submission" date="2019-02" db="EMBL/GenBank/DDBJ databases">
        <authorList>
            <person name="Li S.-H."/>
        </authorList>
    </citation>
    <scope>NUCLEOTIDE SEQUENCE [LARGE SCALE GENOMIC DNA]</scope>
    <source>
        <strain evidence="7 8">IMCC14385</strain>
    </source>
</reference>
<dbReference type="RefSeq" id="WP_152661997.1">
    <property type="nucleotide sequence ID" value="NZ_CP036422.1"/>
</dbReference>
<keyword evidence="8" id="KW-1185">Reference proteome</keyword>
<dbReference type="Gene3D" id="3.40.640.10">
    <property type="entry name" value="Type I PLP-dependent aspartate aminotransferase-like (Major domain)"/>
    <property type="match status" value="1"/>
</dbReference>
<dbReference type="InterPro" id="IPR015424">
    <property type="entry name" value="PyrdxlP-dep_Trfase"/>
</dbReference>
<dbReference type="SMART" id="SM00345">
    <property type="entry name" value="HTH_GNTR"/>
    <property type="match status" value="1"/>
</dbReference>
<dbReference type="Pfam" id="PF00155">
    <property type="entry name" value="Aminotran_1_2"/>
    <property type="match status" value="1"/>
</dbReference>